<evidence type="ECO:0000313" key="2">
    <source>
        <dbReference type="Proteomes" id="UP001211044"/>
    </source>
</evidence>
<dbReference type="AlphaFoldDB" id="A0AB38XNM2"/>
<organism evidence="1 2">
    <name type="scientific">Winkia neuii subsp. anitrata</name>
    <dbReference type="NCBI Taxonomy" id="29318"/>
    <lineage>
        <taxon>Bacteria</taxon>
        <taxon>Bacillati</taxon>
        <taxon>Actinomycetota</taxon>
        <taxon>Actinomycetes</taxon>
        <taxon>Actinomycetales</taxon>
        <taxon>Actinomycetaceae</taxon>
        <taxon>Winkia</taxon>
    </lineage>
</organism>
<dbReference type="Proteomes" id="UP001211044">
    <property type="component" value="Chromosome"/>
</dbReference>
<reference evidence="1" key="1">
    <citation type="submission" date="2023-01" db="EMBL/GenBank/DDBJ databases">
        <title>Comparative Genomic Analysis of the Clinically-Derived Winkia Strain NY0527 Provides Evidence into the Taxonomic Reassignment of Winkia neuii and Characterizes Their Virulence Traits.</title>
        <authorList>
            <person name="Cai X."/>
            <person name="Peng Y."/>
            <person name="Li M."/>
            <person name="Qiu Y."/>
            <person name="Wang Y."/>
            <person name="Xu L."/>
            <person name="Hou Q."/>
        </authorList>
    </citation>
    <scope>NUCLEOTIDE SEQUENCE</scope>
    <source>
        <strain evidence="1">NY0527</strain>
    </source>
</reference>
<accession>A0AB38XNM2</accession>
<name>A0AB38XNM2_9ACTO</name>
<dbReference type="KEGG" id="wne:PIG85_08845"/>
<proteinExistence type="predicted"/>
<evidence type="ECO:0000313" key="1">
    <source>
        <dbReference type="EMBL" id="WCE45741.1"/>
    </source>
</evidence>
<gene>
    <name evidence="1" type="ORF">PIG85_08845</name>
</gene>
<dbReference type="RefSeq" id="WP_141740542.1">
    <property type="nucleotide sequence ID" value="NZ_CP116394.1"/>
</dbReference>
<dbReference type="EMBL" id="CP116394">
    <property type="protein sequence ID" value="WCE45741.1"/>
    <property type="molecule type" value="Genomic_DNA"/>
</dbReference>
<sequence>MPRARPAQADGGNQVRLAALSILVFTPLEVATASVGSAFDMLNRTKNVIYFVLAILISKS</sequence>
<protein>
    <submittedName>
        <fullName evidence="1">Uncharacterized protein</fullName>
    </submittedName>
</protein>